<proteinExistence type="predicted"/>
<protein>
    <submittedName>
        <fullName evidence="1">Uncharacterized protein</fullName>
    </submittedName>
</protein>
<dbReference type="EMBL" id="MSLT01000012">
    <property type="protein sequence ID" value="OUD14163.1"/>
    <property type="molecule type" value="Genomic_DNA"/>
</dbReference>
<name>A0A251X915_9GAMM</name>
<evidence type="ECO:0000313" key="1">
    <source>
        <dbReference type="EMBL" id="OUD14163.1"/>
    </source>
</evidence>
<gene>
    <name evidence="1" type="ORF">TPSD3_07470</name>
</gene>
<organism evidence="1 2">
    <name type="scientific">Thioflexithrix psekupsensis</name>
    <dbReference type="NCBI Taxonomy" id="1570016"/>
    <lineage>
        <taxon>Bacteria</taxon>
        <taxon>Pseudomonadati</taxon>
        <taxon>Pseudomonadota</taxon>
        <taxon>Gammaproteobacteria</taxon>
        <taxon>Thiotrichales</taxon>
        <taxon>Thioflexithrix</taxon>
    </lineage>
</organism>
<comment type="caution">
    <text evidence="1">The sequence shown here is derived from an EMBL/GenBank/DDBJ whole genome shotgun (WGS) entry which is preliminary data.</text>
</comment>
<dbReference type="RefSeq" id="WP_086487950.1">
    <property type="nucleotide sequence ID" value="NZ_MSLT01000012.1"/>
</dbReference>
<dbReference type="AlphaFoldDB" id="A0A251X915"/>
<evidence type="ECO:0000313" key="2">
    <source>
        <dbReference type="Proteomes" id="UP000194798"/>
    </source>
</evidence>
<accession>A0A251X915</accession>
<dbReference type="OrthoDB" id="5625650at2"/>
<sequence>MLMLIPDKSALIWRQLIMGEREYRFKLVPASMMLSRLIRSVQSDNSEANIQRCIDELHHFFNHYHVVLSKDIQILFGSQTEHSPVATTTSASLLQQRNFSSHAPLR</sequence>
<keyword evidence="2" id="KW-1185">Reference proteome</keyword>
<reference evidence="1 2" key="1">
    <citation type="submission" date="2016-12" db="EMBL/GenBank/DDBJ databases">
        <title>Thioflexothrix psekupsii D3 genome sequencing and assembly.</title>
        <authorList>
            <person name="Fomenkov A."/>
            <person name="Vincze T."/>
            <person name="Grabovich M."/>
            <person name="Anton B.P."/>
            <person name="Dubinina G."/>
            <person name="Orlova M."/>
            <person name="Belousova E."/>
            <person name="Roberts R.J."/>
        </authorList>
    </citation>
    <scope>NUCLEOTIDE SEQUENCE [LARGE SCALE GENOMIC DNA]</scope>
    <source>
        <strain evidence="1">D3</strain>
    </source>
</reference>
<dbReference type="Proteomes" id="UP000194798">
    <property type="component" value="Unassembled WGS sequence"/>
</dbReference>